<dbReference type="STRING" id="1442371.A0A0D2JXS3"/>
<dbReference type="PANTHER" id="PTHR10039:SF14">
    <property type="entry name" value="NACHT DOMAIN-CONTAINING PROTEIN"/>
    <property type="match status" value="1"/>
</dbReference>
<evidence type="ECO:0000259" key="2">
    <source>
        <dbReference type="Pfam" id="PF24883"/>
    </source>
</evidence>
<dbReference type="Pfam" id="PF13424">
    <property type="entry name" value="TPR_12"/>
    <property type="match status" value="1"/>
</dbReference>
<protein>
    <recommendedName>
        <fullName evidence="2">Nephrocystin 3-like N-terminal domain-containing protein</fullName>
    </recommendedName>
</protein>
<gene>
    <name evidence="3" type="ORF">Z520_05633</name>
</gene>
<reference evidence="3 4" key="1">
    <citation type="submission" date="2015-01" db="EMBL/GenBank/DDBJ databases">
        <title>The Genome Sequence of Fonsecaea multimorphosa CBS 102226.</title>
        <authorList>
            <consortium name="The Broad Institute Genomics Platform"/>
            <person name="Cuomo C."/>
            <person name="de Hoog S."/>
            <person name="Gorbushina A."/>
            <person name="Stielow B."/>
            <person name="Teixiera M."/>
            <person name="Abouelleil A."/>
            <person name="Chapman S.B."/>
            <person name="Priest M."/>
            <person name="Young S.K."/>
            <person name="Wortman J."/>
            <person name="Nusbaum C."/>
            <person name="Birren B."/>
        </authorList>
    </citation>
    <scope>NUCLEOTIDE SEQUENCE [LARGE SCALE GENOMIC DNA]</scope>
    <source>
        <strain evidence="3 4">CBS 102226</strain>
    </source>
</reference>
<dbReference type="AlphaFoldDB" id="A0A0D2JXS3"/>
<keyword evidence="4" id="KW-1185">Reference proteome</keyword>
<dbReference type="SUPFAM" id="SSF52540">
    <property type="entry name" value="P-loop containing nucleoside triphosphate hydrolases"/>
    <property type="match status" value="1"/>
</dbReference>
<dbReference type="OrthoDB" id="21416at2759"/>
<name>A0A0D2JXS3_9EURO</name>
<sequence length="1197" mass="138064">MQDVVNECWVKAVDYFNDRLTRDRQKKVKLQELGKKFKCCTLGELAREIEADRRPDCVTDQGWKKTLRSIIRKLHDCAEVGDVLIAPQPLPAAVVWGTIRLCLQLGASYIQFLDDIGQHLVVIVGSTGLYEQVARTFKDHPEILDQVAVYFAHILCYLVRLDIQLSRRKVAQVLRGSVSPKLNRCYNELQTLELQLDQRIKHTSFEQHINFIFVKLENRPLFYRISEPTLIKLSNVCTIRKLKLQHNIQVRDAQAVEMLHNTVKWLEIAAPLSEPSTVEPTPGTGEWIFSDPTWIRWKTATVDRWPLWIKGDTGVGKTVLAHTLVTALRQETVLLFPLGTENRRRGDQIRQLFLSMLLRICRSGLLHSYHDIAPWLEKVKRFRSAFGHAGECGTQQLAQITQEIVSFLPPVTLIIDALDQCSESQDSELLERTLTAISTNVHHSVILTSRKQPIIQNSYMIEMTPDKTKSDIELFARQEISRYRGLLQPIQDDILRRIERDCLGSFLWVHLLLNHVRQGPSLQTRRRKLLTFPTELQRVYEEVIRETACSFEEQDKTRQKHILWVLAAAREPLTLRTLFSFIGGHENEELMGSPRNDEDMAVDVDGLCHPLVRVRAPYVYLTHPTLKEYIYKDARSEGPDLFLAKKCLEKLNNEMYQSWKIALRLLRKHLLPPHMITGNDDPQPLRESVLYEYAVLHWHEHMTALRRPPDDILGLLAQFLRGIQAVTWSENLFEAKHQSGLAPQLEVQTMLKTWYEGLDEGTQQKIPIKDYFVKPHERLQKELKEKAQDNVAPYLPFMRLGQFFNLGGRSRSDWRKGFWYKEAVAEGLESTLGARHPLTLQTKTSMLQEFFWQGRFVEAEQELSRVAATQREIYNQDSLDVYVTVQLLGYAQYSCAKFNQATASLMETEEGFKRLQGENSANGLVTRLYQGYVQEKQGNLTTARTNYDKILREWSPIGGDAHPLCIMSRTALGMVCRKLKEHATAEEALLDAWRQRRRVFGDDLNLTVDTALALALEYRDNAKLALARQVLDAIKSSEVFAADFERTCQLQYISSLIEFDRGYYNRPRMVLQRLVDQSTGISREDNNRSLLWIRLTLANVLRQHEHPDEAAALFSEIVEPIDEIERRFYFTPEPPERLEIAEKALRLVQQSRQGEAKALLQANKLQWVRERDFDILQGGPITDTAVVKPVVTIATEP</sequence>
<dbReference type="VEuPathDB" id="FungiDB:Z520_05633"/>
<proteinExistence type="predicted"/>
<dbReference type="InterPro" id="IPR056884">
    <property type="entry name" value="NPHP3-like_N"/>
</dbReference>
<dbReference type="GeneID" id="27711379"/>
<organism evidence="3 4">
    <name type="scientific">Fonsecaea multimorphosa CBS 102226</name>
    <dbReference type="NCBI Taxonomy" id="1442371"/>
    <lineage>
        <taxon>Eukaryota</taxon>
        <taxon>Fungi</taxon>
        <taxon>Dikarya</taxon>
        <taxon>Ascomycota</taxon>
        <taxon>Pezizomycotina</taxon>
        <taxon>Eurotiomycetes</taxon>
        <taxon>Chaetothyriomycetidae</taxon>
        <taxon>Chaetothyriales</taxon>
        <taxon>Herpotrichiellaceae</taxon>
        <taxon>Fonsecaea</taxon>
    </lineage>
</organism>
<feature type="domain" description="Nephrocystin 3-like N-terminal" evidence="2">
    <location>
        <begin position="283"/>
        <end position="450"/>
    </location>
</feature>
<dbReference type="InterPro" id="IPR027417">
    <property type="entry name" value="P-loop_NTPase"/>
</dbReference>
<accession>A0A0D2JXS3</accession>
<evidence type="ECO:0000256" key="1">
    <source>
        <dbReference type="ARBA" id="ARBA00022737"/>
    </source>
</evidence>
<dbReference type="Pfam" id="PF24883">
    <property type="entry name" value="NPHP3_N"/>
    <property type="match status" value="1"/>
</dbReference>
<dbReference type="SUPFAM" id="SSF48452">
    <property type="entry name" value="TPR-like"/>
    <property type="match status" value="1"/>
</dbReference>
<dbReference type="Gene3D" id="3.40.50.300">
    <property type="entry name" value="P-loop containing nucleotide triphosphate hydrolases"/>
    <property type="match status" value="1"/>
</dbReference>
<keyword evidence="1" id="KW-0677">Repeat</keyword>
<evidence type="ECO:0000313" key="4">
    <source>
        <dbReference type="Proteomes" id="UP000053411"/>
    </source>
</evidence>
<evidence type="ECO:0000313" key="3">
    <source>
        <dbReference type="EMBL" id="KIX98332.1"/>
    </source>
</evidence>
<dbReference type="EMBL" id="KN848071">
    <property type="protein sequence ID" value="KIX98332.1"/>
    <property type="molecule type" value="Genomic_DNA"/>
</dbReference>
<dbReference type="Proteomes" id="UP000053411">
    <property type="component" value="Unassembled WGS sequence"/>
</dbReference>
<dbReference type="RefSeq" id="XP_016632455.1">
    <property type="nucleotide sequence ID" value="XM_016776136.1"/>
</dbReference>
<dbReference type="PANTHER" id="PTHR10039">
    <property type="entry name" value="AMELOGENIN"/>
    <property type="match status" value="1"/>
</dbReference>
<dbReference type="InterPro" id="IPR011990">
    <property type="entry name" value="TPR-like_helical_dom_sf"/>
</dbReference>
<dbReference type="Gene3D" id="1.25.40.10">
    <property type="entry name" value="Tetratricopeptide repeat domain"/>
    <property type="match status" value="2"/>
</dbReference>